<dbReference type="Pfam" id="PF20428">
    <property type="entry name" value="Sey1_3HB"/>
    <property type="match status" value="1"/>
</dbReference>
<gene>
    <name evidence="2" type="ORF">DVH24_011085</name>
</gene>
<accession>A0A498JTH2</accession>
<dbReference type="Proteomes" id="UP000290289">
    <property type="component" value="Chromosome 5"/>
</dbReference>
<feature type="domain" description="Sey1/RHD3-like three-helix bundle" evidence="1">
    <location>
        <begin position="53"/>
        <end position="112"/>
    </location>
</feature>
<protein>
    <recommendedName>
        <fullName evidence="1">Sey1/RHD3-like three-helix bundle domain-containing protein</fullName>
    </recommendedName>
</protein>
<dbReference type="GO" id="GO:0005783">
    <property type="term" value="C:endoplasmic reticulum"/>
    <property type="evidence" value="ECO:0007669"/>
    <property type="project" value="TreeGrafter"/>
</dbReference>
<dbReference type="AlphaFoldDB" id="A0A498JTH2"/>
<organism evidence="2 3">
    <name type="scientific">Malus domestica</name>
    <name type="common">Apple</name>
    <name type="synonym">Pyrus malus</name>
    <dbReference type="NCBI Taxonomy" id="3750"/>
    <lineage>
        <taxon>Eukaryota</taxon>
        <taxon>Viridiplantae</taxon>
        <taxon>Streptophyta</taxon>
        <taxon>Embryophyta</taxon>
        <taxon>Tracheophyta</taxon>
        <taxon>Spermatophyta</taxon>
        <taxon>Magnoliopsida</taxon>
        <taxon>eudicotyledons</taxon>
        <taxon>Gunneridae</taxon>
        <taxon>Pentapetalae</taxon>
        <taxon>rosids</taxon>
        <taxon>fabids</taxon>
        <taxon>Rosales</taxon>
        <taxon>Rosaceae</taxon>
        <taxon>Amygdaloideae</taxon>
        <taxon>Maleae</taxon>
        <taxon>Malus</taxon>
    </lineage>
</organism>
<dbReference type="InterPro" id="IPR008803">
    <property type="entry name" value="RHD3/Sey1"/>
</dbReference>
<dbReference type="PANTHER" id="PTHR45923">
    <property type="entry name" value="PROTEIN SEY1"/>
    <property type="match status" value="1"/>
</dbReference>
<evidence type="ECO:0000259" key="1">
    <source>
        <dbReference type="Pfam" id="PF20428"/>
    </source>
</evidence>
<dbReference type="PANTHER" id="PTHR45923:SF20">
    <property type="entry name" value="PROTEIN ROOT HAIR DEFECTIVE 3 HOMOLOG 2"/>
    <property type="match status" value="1"/>
</dbReference>
<name>A0A498JTH2_MALDO</name>
<evidence type="ECO:0000313" key="3">
    <source>
        <dbReference type="Proteomes" id="UP000290289"/>
    </source>
</evidence>
<sequence>MAFSILFLQEGLLAIEGLLSLRQDFPLIWKVIKENKDLDLPAHKVMVATVRCEEIANQKFKQLVHDEKKLSSSLSGPVEALLETGAKDTWASIRKLLNRETKVAVSEFSTAFLSWTMKRLSK</sequence>
<comment type="caution">
    <text evidence="2">The sequence shown here is derived from an EMBL/GenBank/DDBJ whole genome shotgun (WGS) entry which is preliminary data.</text>
</comment>
<dbReference type="InterPro" id="IPR046758">
    <property type="entry name" value="Sey1/RHD3-like_3HB"/>
</dbReference>
<keyword evidence="3" id="KW-1185">Reference proteome</keyword>
<evidence type="ECO:0000313" key="2">
    <source>
        <dbReference type="EMBL" id="RXH98760.1"/>
    </source>
</evidence>
<dbReference type="GO" id="GO:0003924">
    <property type="term" value="F:GTPase activity"/>
    <property type="evidence" value="ECO:0007669"/>
    <property type="project" value="TreeGrafter"/>
</dbReference>
<proteinExistence type="predicted"/>
<dbReference type="STRING" id="3750.A0A498JTH2"/>
<dbReference type="GO" id="GO:0016320">
    <property type="term" value="P:endoplasmic reticulum membrane fusion"/>
    <property type="evidence" value="ECO:0007669"/>
    <property type="project" value="TreeGrafter"/>
</dbReference>
<dbReference type="EMBL" id="RDQH01000331">
    <property type="protein sequence ID" value="RXH98760.1"/>
    <property type="molecule type" value="Genomic_DNA"/>
</dbReference>
<reference evidence="2 3" key="1">
    <citation type="submission" date="2018-10" db="EMBL/GenBank/DDBJ databases">
        <title>A high-quality apple genome assembly.</title>
        <authorList>
            <person name="Hu J."/>
        </authorList>
    </citation>
    <scope>NUCLEOTIDE SEQUENCE [LARGE SCALE GENOMIC DNA]</scope>
    <source>
        <strain evidence="3">cv. HFTH1</strain>
        <tissue evidence="2">Young leaf</tissue>
    </source>
</reference>